<dbReference type="GeneID" id="20225213"/>
<protein>
    <submittedName>
        <fullName evidence="2">Uncharacterized protein</fullName>
    </submittedName>
</protein>
<dbReference type="eggNOG" id="ENOG502S6BA">
    <property type="taxonomic scope" value="Eukaryota"/>
</dbReference>
<proteinExistence type="predicted"/>
<accession>F0YD14</accession>
<evidence type="ECO:0000313" key="3">
    <source>
        <dbReference type="Proteomes" id="UP000002729"/>
    </source>
</evidence>
<evidence type="ECO:0000256" key="1">
    <source>
        <dbReference type="SAM" id="MobiDB-lite"/>
    </source>
</evidence>
<dbReference type="RefSeq" id="XP_009038310.1">
    <property type="nucleotide sequence ID" value="XM_009040062.1"/>
</dbReference>
<sequence>MQGKIPMPTAAMGKTKAMNPALLDKFLDSYQPQYGSGSVGLSSAGSRALSAGRGQSLYDPARSWDGLSVDPRPFSRLDTKPLPGCGKHALSAGMAGHRVVELGPSPEGGALCFGPSQYTGTIPLTETQESCARMPGAGDAAVVEVSRFDNNHVVPAEVRLVATPACVPKVFAAGIADDLGGALVAPRERVEALNFEVKQQRAAKVLRRAEMQARRLTQYMRAHHPNGVLGVDSTANRKSAVYGAHAAEMQDLASYRTHHADRRRGNLSNILVGEQRHGYDPFAHDPTPRSDIYFMQQKACHPPYAGREKRAEFPTSKAPISAVFHSPYADTNARIFMKRDHAVNKDRRQHLRDMDIFGKSYDVVTHAKVEQFPSSVTERTNKILAHPSQQSEERGRNTQGSLGGTPCLLGTVQFAAARRTRRVKDRRSLAREPWRKWAL</sequence>
<dbReference type="Proteomes" id="UP000002729">
    <property type="component" value="Unassembled WGS sequence"/>
</dbReference>
<reference evidence="2 3" key="1">
    <citation type="journal article" date="2011" name="Proc. Natl. Acad. Sci. U.S.A.">
        <title>Niche of harmful alga Aureococcus anophagefferens revealed through ecogenomics.</title>
        <authorList>
            <person name="Gobler C.J."/>
            <person name="Berry D.L."/>
            <person name="Dyhrman S.T."/>
            <person name="Wilhelm S.W."/>
            <person name="Salamov A."/>
            <person name="Lobanov A.V."/>
            <person name="Zhang Y."/>
            <person name="Collier J.L."/>
            <person name="Wurch L.L."/>
            <person name="Kustka A.B."/>
            <person name="Dill B.D."/>
            <person name="Shah M."/>
            <person name="VerBerkmoes N.C."/>
            <person name="Kuo A."/>
            <person name="Terry A."/>
            <person name="Pangilinan J."/>
            <person name="Lindquist E.A."/>
            <person name="Lucas S."/>
            <person name="Paulsen I.T."/>
            <person name="Hattenrath-Lehmann T.K."/>
            <person name="Talmage S.C."/>
            <person name="Walker E.A."/>
            <person name="Koch F."/>
            <person name="Burson A.M."/>
            <person name="Marcoval M.A."/>
            <person name="Tang Y.Z."/>
            <person name="Lecleir G.R."/>
            <person name="Coyne K.J."/>
            <person name="Berg G.M."/>
            <person name="Bertrand E.M."/>
            <person name="Saito M.A."/>
            <person name="Gladyshev V.N."/>
            <person name="Grigoriev I.V."/>
        </authorList>
    </citation>
    <scope>NUCLEOTIDE SEQUENCE [LARGE SCALE GENOMIC DNA]</scope>
    <source>
        <strain evidence="3">CCMP 1984</strain>
    </source>
</reference>
<feature type="region of interest" description="Disordered" evidence="1">
    <location>
        <begin position="375"/>
        <end position="405"/>
    </location>
</feature>
<dbReference type="EMBL" id="GL833132">
    <property type="protein sequence ID" value="EGB07076.1"/>
    <property type="molecule type" value="Genomic_DNA"/>
</dbReference>
<gene>
    <name evidence="2" type="ORF">AURANDRAFT_65193</name>
</gene>
<dbReference type="KEGG" id="aaf:AURANDRAFT_65193"/>
<name>F0YD14_AURAN</name>
<dbReference type="OrthoDB" id="417983at2759"/>
<keyword evidence="3" id="KW-1185">Reference proteome</keyword>
<evidence type="ECO:0000313" key="2">
    <source>
        <dbReference type="EMBL" id="EGB07076.1"/>
    </source>
</evidence>
<organism evidence="3">
    <name type="scientific">Aureococcus anophagefferens</name>
    <name type="common">Harmful bloom alga</name>
    <dbReference type="NCBI Taxonomy" id="44056"/>
    <lineage>
        <taxon>Eukaryota</taxon>
        <taxon>Sar</taxon>
        <taxon>Stramenopiles</taxon>
        <taxon>Ochrophyta</taxon>
        <taxon>Pelagophyceae</taxon>
        <taxon>Pelagomonadales</taxon>
        <taxon>Pelagomonadaceae</taxon>
        <taxon>Aureococcus</taxon>
    </lineage>
</organism>
<dbReference type="InParanoid" id="F0YD14"/>
<dbReference type="AlphaFoldDB" id="F0YD14"/>